<comment type="caution">
    <text evidence="2">The sequence shown here is derived from an EMBL/GenBank/DDBJ whole genome shotgun (WGS) entry which is preliminary data.</text>
</comment>
<evidence type="ECO:0000313" key="2">
    <source>
        <dbReference type="EMBL" id="GFY06320.1"/>
    </source>
</evidence>
<keyword evidence="3" id="KW-1185">Reference proteome</keyword>
<sequence length="141" mass="16138">MVLFPIRSDVGWDQSLVYRVQVPIRNCRGCGRTTLTHKRFKETNESSERGAKSVKARRSARTVGSGRAVRSGRAAISVITTRSARVTRLVRAVRLEKSARGMSSERSARQPKELQENELCFTFLANLRRYEIVLSRWERVQ</sequence>
<evidence type="ECO:0000256" key="1">
    <source>
        <dbReference type="SAM" id="MobiDB-lite"/>
    </source>
</evidence>
<organism evidence="2 3">
    <name type="scientific">Trichonephila clavipes</name>
    <name type="common">Golden silk orbweaver</name>
    <name type="synonym">Nephila clavipes</name>
    <dbReference type="NCBI Taxonomy" id="2585209"/>
    <lineage>
        <taxon>Eukaryota</taxon>
        <taxon>Metazoa</taxon>
        <taxon>Ecdysozoa</taxon>
        <taxon>Arthropoda</taxon>
        <taxon>Chelicerata</taxon>
        <taxon>Arachnida</taxon>
        <taxon>Araneae</taxon>
        <taxon>Araneomorphae</taxon>
        <taxon>Entelegynae</taxon>
        <taxon>Araneoidea</taxon>
        <taxon>Nephilidae</taxon>
        <taxon>Trichonephila</taxon>
    </lineage>
</organism>
<feature type="compositionally biased region" description="Basic and acidic residues" evidence="1">
    <location>
        <begin position="41"/>
        <end position="51"/>
    </location>
</feature>
<evidence type="ECO:0000313" key="3">
    <source>
        <dbReference type="Proteomes" id="UP000887159"/>
    </source>
</evidence>
<gene>
    <name evidence="2" type="ORF">TNCV_2681111</name>
</gene>
<feature type="region of interest" description="Disordered" evidence="1">
    <location>
        <begin position="41"/>
        <end position="66"/>
    </location>
</feature>
<protein>
    <submittedName>
        <fullName evidence="2">Uncharacterized protein</fullName>
    </submittedName>
</protein>
<dbReference type="AlphaFoldDB" id="A0A8X6VHL1"/>
<dbReference type="Proteomes" id="UP000887159">
    <property type="component" value="Unassembled WGS sequence"/>
</dbReference>
<accession>A0A8X6VHL1</accession>
<proteinExistence type="predicted"/>
<dbReference type="EMBL" id="BMAU01021258">
    <property type="protein sequence ID" value="GFY06320.1"/>
    <property type="molecule type" value="Genomic_DNA"/>
</dbReference>
<reference evidence="2" key="1">
    <citation type="submission" date="2020-08" db="EMBL/GenBank/DDBJ databases">
        <title>Multicomponent nature underlies the extraordinary mechanical properties of spider dragline silk.</title>
        <authorList>
            <person name="Kono N."/>
            <person name="Nakamura H."/>
            <person name="Mori M."/>
            <person name="Yoshida Y."/>
            <person name="Ohtoshi R."/>
            <person name="Malay A.D."/>
            <person name="Moran D.A.P."/>
            <person name="Tomita M."/>
            <person name="Numata K."/>
            <person name="Arakawa K."/>
        </authorList>
    </citation>
    <scope>NUCLEOTIDE SEQUENCE</scope>
</reference>
<name>A0A8X6VHL1_TRICX</name>